<feature type="transmembrane region" description="Helical" evidence="7">
    <location>
        <begin position="50"/>
        <end position="71"/>
    </location>
</feature>
<accession>A0ABQ2M1Q4</accession>
<comment type="similarity">
    <text evidence="2">Belongs to the MgtC/SapB family.</text>
</comment>
<gene>
    <name evidence="9" type="ORF">GCM10012287_14240</name>
</gene>
<dbReference type="Proteomes" id="UP000631535">
    <property type="component" value="Unassembled WGS sequence"/>
</dbReference>
<evidence type="ECO:0000259" key="8">
    <source>
        <dbReference type="Pfam" id="PF02308"/>
    </source>
</evidence>
<evidence type="ECO:0000313" key="9">
    <source>
        <dbReference type="EMBL" id="GGO45692.1"/>
    </source>
</evidence>
<evidence type="ECO:0000256" key="6">
    <source>
        <dbReference type="ARBA" id="ARBA00023136"/>
    </source>
</evidence>
<keyword evidence="4 7" id="KW-0812">Transmembrane</keyword>
<name>A0ABQ2M1Q4_9ACTN</name>
<protein>
    <submittedName>
        <fullName evidence="9">Magnesium transport MgtC family protein</fullName>
    </submittedName>
</protein>
<proteinExistence type="inferred from homology"/>
<evidence type="ECO:0000256" key="5">
    <source>
        <dbReference type="ARBA" id="ARBA00022989"/>
    </source>
</evidence>
<keyword evidence="6 7" id="KW-0472">Membrane</keyword>
<feature type="transmembrane region" description="Helical" evidence="7">
    <location>
        <begin position="113"/>
        <end position="143"/>
    </location>
</feature>
<keyword evidence="5 7" id="KW-1133">Transmembrane helix</keyword>
<dbReference type="Pfam" id="PF02308">
    <property type="entry name" value="MgtC"/>
    <property type="match status" value="1"/>
</dbReference>
<feature type="transmembrane region" description="Helical" evidence="7">
    <location>
        <begin position="83"/>
        <end position="101"/>
    </location>
</feature>
<keyword evidence="10" id="KW-1185">Reference proteome</keyword>
<organism evidence="9 10">
    <name type="scientific">Streptomyces daqingensis</name>
    <dbReference type="NCBI Taxonomy" id="1472640"/>
    <lineage>
        <taxon>Bacteria</taxon>
        <taxon>Bacillati</taxon>
        <taxon>Actinomycetota</taxon>
        <taxon>Actinomycetes</taxon>
        <taxon>Kitasatosporales</taxon>
        <taxon>Streptomycetaceae</taxon>
        <taxon>Streptomyces</taxon>
    </lineage>
</organism>
<dbReference type="PANTHER" id="PTHR33778">
    <property type="entry name" value="PROTEIN MGTC"/>
    <property type="match status" value="1"/>
</dbReference>
<sequence length="261" mass="27700">MQELAAPLWDVQNNQGLRELGELGLALVLSTLIGFERGSQQKSAGLRTHALVGIASALMMQISQFGFSAVLGVENASFDPSRVASQIITGIGFIGGGLIFVSRGAVRGLTTAATVWLTCAVGMACGGGLALLATVTTALHFLVVRGYPLVASRLAAGRTPAQSALRLRYRTGEALLPQLMEMCTERGFRILGVRVDRLPRAPQRGRFGTTGEEPLEEEAAETARVVLRLEGTADVRQMASEMFNTPGVLGMDVSLEADLDE</sequence>
<dbReference type="PANTHER" id="PTHR33778:SF1">
    <property type="entry name" value="MAGNESIUM TRANSPORTER YHID-RELATED"/>
    <property type="match status" value="1"/>
</dbReference>
<dbReference type="RefSeq" id="WP_189036178.1">
    <property type="nucleotide sequence ID" value="NZ_BMMP01000003.1"/>
</dbReference>
<evidence type="ECO:0000256" key="7">
    <source>
        <dbReference type="SAM" id="Phobius"/>
    </source>
</evidence>
<dbReference type="InterPro" id="IPR049177">
    <property type="entry name" value="MgtC_SapB_SrpB_YhiD_N"/>
</dbReference>
<evidence type="ECO:0000256" key="2">
    <source>
        <dbReference type="ARBA" id="ARBA00009298"/>
    </source>
</evidence>
<comment type="caution">
    <text evidence="9">The sequence shown here is derived from an EMBL/GenBank/DDBJ whole genome shotgun (WGS) entry which is preliminary data.</text>
</comment>
<evidence type="ECO:0000256" key="1">
    <source>
        <dbReference type="ARBA" id="ARBA00004651"/>
    </source>
</evidence>
<dbReference type="EMBL" id="BMMP01000003">
    <property type="protein sequence ID" value="GGO45692.1"/>
    <property type="molecule type" value="Genomic_DNA"/>
</dbReference>
<evidence type="ECO:0000256" key="4">
    <source>
        <dbReference type="ARBA" id="ARBA00022692"/>
    </source>
</evidence>
<dbReference type="PRINTS" id="PR01837">
    <property type="entry name" value="MGTCSAPBPROT"/>
</dbReference>
<dbReference type="InterPro" id="IPR003416">
    <property type="entry name" value="MgtC/SapB/SrpB/YhiD_fam"/>
</dbReference>
<evidence type="ECO:0000313" key="10">
    <source>
        <dbReference type="Proteomes" id="UP000631535"/>
    </source>
</evidence>
<feature type="domain" description="MgtC/SapB/SrpB/YhiD N-terminal" evidence="8">
    <location>
        <begin position="23"/>
        <end position="146"/>
    </location>
</feature>
<keyword evidence="3" id="KW-1003">Cell membrane</keyword>
<evidence type="ECO:0000256" key="3">
    <source>
        <dbReference type="ARBA" id="ARBA00022475"/>
    </source>
</evidence>
<reference evidence="10" key="1">
    <citation type="journal article" date="2019" name="Int. J. Syst. Evol. Microbiol.">
        <title>The Global Catalogue of Microorganisms (GCM) 10K type strain sequencing project: providing services to taxonomists for standard genome sequencing and annotation.</title>
        <authorList>
            <consortium name="The Broad Institute Genomics Platform"/>
            <consortium name="The Broad Institute Genome Sequencing Center for Infectious Disease"/>
            <person name="Wu L."/>
            <person name="Ma J."/>
        </authorList>
    </citation>
    <scope>NUCLEOTIDE SEQUENCE [LARGE SCALE GENOMIC DNA]</scope>
    <source>
        <strain evidence="10">CGMCC 4.7178</strain>
    </source>
</reference>
<comment type="subcellular location">
    <subcellularLocation>
        <location evidence="1">Cell membrane</location>
        <topology evidence="1">Multi-pass membrane protein</topology>
    </subcellularLocation>
</comment>